<dbReference type="GO" id="GO:0016020">
    <property type="term" value="C:membrane"/>
    <property type="evidence" value="ECO:0007669"/>
    <property type="project" value="UniProtKB-SubCell"/>
</dbReference>
<evidence type="ECO:0000256" key="5">
    <source>
        <dbReference type="RuleBase" id="RU079119"/>
    </source>
</evidence>
<evidence type="ECO:0000313" key="7">
    <source>
        <dbReference type="EMBL" id="KAL1527037.1"/>
    </source>
</evidence>
<gene>
    <name evidence="7" type="ORF">AB1Y20_015724</name>
</gene>
<feature type="transmembrane region" description="Helical" evidence="5">
    <location>
        <begin position="278"/>
        <end position="303"/>
    </location>
</feature>
<sequence length="327" mass="35782">MPFTGTQPNIAPPSRDFIASRGAHTHLPVAVDAKWKGDYCCCYGTVTPVCVSAWVLFLAIPLLFYVYVLPTDAQLGDWTRVGFICLYVASAVFYILSGCWNPGVPDKPLAKSEGDDRIMDAHAPLPHPGIEYTLSRDSNRYVRGFDHYCEFVGNDIGNGNMYCFVGFLAILALLSTYVVVFSGVGVYFMAIDPPHVWHLLLSPWRVAAAAITLCLLLVLLRKCVTSDVCSGVGALVMAMPGASAGAFLLFVVLVITIIAPFVTDMFLGVTPETNPTAFFLILPTLAFAVLFWGMGLHWVLLMCSGMSQKLWLKAKGLNFGRRRPQLV</sequence>
<feature type="transmembrane region" description="Helical" evidence="5">
    <location>
        <begin position="202"/>
        <end position="220"/>
    </location>
</feature>
<comment type="similarity">
    <text evidence="5">Belongs to the DHHC palmitoyltransferase family.</text>
</comment>
<feature type="transmembrane region" description="Helical" evidence="5">
    <location>
        <begin position="81"/>
        <end position="101"/>
    </location>
</feature>
<comment type="subcellular location">
    <subcellularLocation>
        <location evidence="1">Membrane</location>
        <topology evidence="1">Multi-pass membrane protein</topology>
    </subcellularLocation>
</comment>
<evidence type="ECO:0000313" key="8">
    <source>
        <dbReference type="Proteomes" id="UP001515480"/>
    </source>
</evidence>
<proteinExistence type="inferred from homology"/>
<evidence type="ECO:0000259" key="6">
    <source>
        <dbReference type="Pfam" id="PF01529"/>
    </source>
</evidence>
<dbReference type="AlphaFoldDB" id="A0AB34K1C3"/>
<feature type="transmembrane region" description="Helical" evidence="5">
    <location>
        <begin position="232"/>
        <end position="258"/>
    </location>
</feature>
<reference evidence="7 8" key="1">
    <citation type="journal article" date="2024" name="Science">
        <title>Giant polyketide synthase enzymes in the biosynthesis of giant marine polyether toxins.</title>
        <authorList>
            <person name="Fallon T.R."/>
            <person name="Shende V.V."/>
            <person name="Wierzbicki I.H."/>
            <person name="Pendleton A.L."/>
            <person name="Watervoot N.F."/>
            <person name="Auber R.P."/>
            <person name="Gonzalez D.J."/>
            <person name="Wisecaver J.H."/>
            <person name="Moore B.S."/>
        </authorList>
    </citation>
    <scope>NUCLEOTIDE SEQUENCE [LARGE SCALE GENOMIC DNA]</scope>
    <source>
        <strain evidence="7 8">12B1</strain>
    </source>
</reference>
<organism evidence="7 8">
    <name type="scientific">Prymnesium parvum</name>
    <name type="common">Toxic golden alga</name>
    <dbReference type="NCBI Taxonomy" id="97485"/>
    <lineage>
        <taxon>Eukaryota</taxon>
        <taxon>Haptista</taxon>
        <taxon>Haptophyta</taxon>
        <taxon>Prymnesiophyceae</taxon>
        <taxon>Prymnesiales</taxon>
        <taxon>Prymnesiaceae</taxon>
        <taxon>Prymnesium</taxon>
    </lineage>
</organism>
<dbReference type="Proteomes" id="UP001515480">
    <property type="component" value="Unassembled WGS sequence"/>
</dbReference>
<name>A0AB34K1C3_PRYPA</name>
<comment type="caution">
    <text evidence="7">The sequence shown here is derived from an EMBL/GenBank/DDBJ whole genome shotgun (WGS) entry which is preliminary data.</text>
</comment>
<evidence type="ECO:0000256" key="4">
    <source>
        <dbReference type="ARBA" id="ARBA00023136"/>
    </source>
</evidence>
<feature type="transmembrane region" description="Helical" evidence="5">
    <location>
        <begin position="43"/>
        <end position="69"/>
    </location>
</feature>
<keyword evidence="3 5" id="KW-1133">Transmembrane helix</keyword>
<dbReference type="EC" id="2.3.1.225" evidence="5"/>
<dbReference type="PROSITE" id="PS50216">
    <property type="entry name" value="DHHC"/>
    <property type="match status" value="1"/>
</dbReference>
<accession>A0AB34K1C3</accession>
<keyword evidence="4 5" id="KW-0472">Membrane</keyword>
<evidence type="ECO:0000256" key="3">
    <source>
        <dbReference type="ARBA" id="ARBA00022989"/>
    </source>
</evidence>
<feature type="domain" description="Palmitoyltransferase DHHC" evidence="6">
    <location>
        <begin position="135"/>
        <end position="190"/>
    </location>
</feature>
<evidence type="ECO:0000256" key="1">
    <source>
        <dbReference type="ARBA" id="ARBA00004141"/>
    </source>
</evidence>
<keyword evidence="2 5" id="KW-0812">Transmembrane</keyword>
<keyword evidence="5" id="KW-0808">Transferase</keyword>
<comment type="domain">
    <text evidence="5">The DHHC domain is required for palmitoyltransferase activity.</text>
</comment>
<dbReference type="EMBL" id="JBGBPQ010000003">
    <property type="protein sequence ID" value="KAL1527037.1"/>
    <property type="molecule type" value="Genomic_DNA"/>
</dbReference>
<keyword evidence="8" id="KW-1185">Reference proteome</keyword>
<protein>
    <recommendedName>
        <fullName evidence="5">Palmitoyltransferase</fullName>
        <ecNumber evidence="5">2.3.1.225</ecNumber>
    </recommendedName>
</protein>
<feature type="transmembrane region" description="Helical" evidence="5">
    <location>
        <begin position="164"/>
        <end position="190"/>
    </location>
</feature>
<dbReference type="InterPro" id="IPR001594">
    <property type="entry name" value="Palmitoyltrfase_DHHC"/>
</dbReference>
<keyword evidence="5" id="KW-0012">Acyltransferase</keyword>
<dbReference type="Pfam" id="PF01529">
    <property type="entry name" value="DHHC"/>
    <property type="match status" value="1"/>
</dbReference>
<dbReference type="GO" id="GO:0019706">
    <property type="term" value="F:protein-cysteine S-palmitoyltransferase activity"/>
    <property type="evidence" value="ECO:0007669"/>
    <property type="project" value="UniProtKB-EC"/>
</dbReference>
<comment type="catalytic activity">
    <reaction evidence="5">
        <text>L-cysteinyl-[protein] + hexadecanoyl-CoA = S-hexadecanoyl-L-cysteinyl-[protein] + CoA</text>
        <dbReference type="Rhea" id="RHEA:36683"/>
        <dbReference type="Rhea" id="RHEA-COMP:10131"/>
        <dbReference type="Rhea" id="RHEA-COMP:11032"/>
        <dbReference type="ChEBI" id="CHEBI:29950"/>
        <dbReference type="ChEBI" id="CHEBI:57287"/>
        <dbReference type="ChEBI" id="CHEBI:57379"/>
        <dbReference type="ChEBI" id="CHEBI:74151"/>
        <dbReference type="EC" id="2.3.1.225"/>
    </reaction>
</comment>
<evidence type="ECO:0000256" key="2">
    <source>
        <dbReference type="ARBA" id="ARBA00022692"/>
    </source>
</evidence>